<keyword evidence="2" id="KW-0812">Transmembrane</keyword>
<proteinExistence type="inferred from homology"/>
<accession>A0ABS6TCM3</accession>
<protein>
    <submittedName>
        <fullName evidence="4">Sugar transferase</fullName>
    </submittedName>
</protein>
<dbReference type="RefSeq" id="WP_218325695.1">
    <property type="nucleotide sequence ID" value="NZ_JAHUZB010000003.1"/>
</dbReference>
<organism evidence="4 5">
    <name type="scientific">Enterococcus alishanensis</name>
    <dbReference type="NCBI Taxonomy" id="1303817"/>
    <lineage>
        <taxon>Bacteria</taxon>
        <taxon>Bacillati</taxon>
        <taxon>Bacillota</taxon>
        <taxon>Bacilli</taxon>
        <taxon>Lactobacillales</taxon>
        <taxon>Enterococcaceae</taxon>
        <taxon>Enterococcus</taxon>
    </lineage>
</organism>
<evidence type="ECO:0000256" key="1">
    <source>
        <dbReference type="ARBA" id="ARBA00006464"/>
    </source>
</evidence>
<dbReference type="GO" id="GO:0016740">
    <property type="term" value="F:transferase activity"/>
    <property type="evidence" value="ECO:0007669"/>
    <property type="project" value="UniProtKB-KW"/>
</dbReference>
<gene>
    <name evidence="4" type="ORF">KUA55_08095</name>
</gene>
<keyword evidence="2" id="KW-0472">Membrane</keyword>
<reference evidence="4 5" key="1">
    <citation type="submission" date="2021-06" db="EMBL/GenBank/DDBJ databases">
        <title>Enterococcus alishanensis sp. nov., a novel lactic acid bacterium isolated from fresh coffee beans.</title>
        <authorList>
            <person name="Chen Y.-S."/>
        </authorList>
    </citation>
    <scope>NUCLEOTIDE SEQUENCE [LARGE SCALE GENOMIC DNA]</scope>
    <source>
        <strain evidence="4 5">ALS3</strain>
    </source>
</reference>
<evidence type="ECO:0000256" key="2">
    <source>
        <dbReference type="SAM" id="Phobius"/>
    </source>
</evidence>
<dbReference type="PANTHER" id="PTHR30576">
    <property type="entry name" value="COLANIC BIOSYNTHESIS UDP-GLUCOSE LIPID CARRIER TRANSFERASE"/>
    <property type="match status" value="1"/>
</dbReference>
<keyword evidence="2" id="KW-1133">Transmembrane helix</keyword>
<comment type="similarity">
    <text evidence="1">Belongs to the bacterial sugar transferase family.</text>
</comment>
<evidence type="ECO:0000313" key="5">
    <source>
        <dbReference type="Proteomes" id="UP000774130"/>
    </source>
</evidence>
<dbReference type="InterPro" id="IPR003362">
    <property type="entry name" value="Bact_transf"/>
</dbReference>
<dbReference type="Pfam" id="PF02397">
    <property type="entry name" value="Bac_transf"/>
    <property type="match status" value="1"/>
</dbReference>
<name>A0ABS6TCM3_9ENTE</name>
<dbReference type="PANTHER" id="PTHR30576:SF0">
    <property type="entry name" value="UNDECAPRENYL-PHOSPHATE N-ACETYLGALACTOSAMINYL 1-PHOSPHATE TRANSFERASE-RELATED"/>
    <property type="match status" value="1"/>
</dbReference>
<evidence type="ECO:0000313" key="4">
    <source>
        <dbReference type="EMBL" id="MBV7390637.1"/>
    </source>
</evidence>
<dbReference type="Proteomes" id="UP000774130">
    <property type="component" value="Unassembled WGS sequence"/>
</dbReference>
<dbReference type="EMBL" id="JAHUZB010000003">
    <property type="protein sequence ID" value="MBV7390637.1"/>
    <property type="molecule type" value="Genomic_DNA"/>
</dbReference>
<comment type="caution">
    <text evidence="4">The sequence shown here is derived from an EMBL/GenBank/DDBJ whole genome shotgun (WGS) entry which is preliminary data.</text>
</comment>
<evidence type="ECO:0000259" key="3">
    <source>
        <dbReference type="Pfam" id="PF02397"/>
    </source>
</evidence>
<keyword evidence="4" id="KW-0808">Transferase</keyword>
<keyword evidence="5" id="KW-1185">Reference proteome</keyword>
<feature type="domain" description="Bacterial sugar transferase" evidence="3">
    <location>
        <begin position="30"/>
        <end position="219"/>
    </location>
</feature>
<feature type="transmembrane region" description="Helical" evidence="2">
    <location>
        <begin position="35"/>
        <end position="56"/>
    </location>
</feature>
<sequence>MEKSIKLVVENHQLLNRLLYKNRPIYGFFKRSMDIVGASIGLVLLSPLFIIIALLITHEDAKGSIFFVQKRVGKDGKVFWMYKFRSMCVDAESQLTALLDQNEIAGKMFKMKKDPRITKIGRFIRKTSIDELPQLFNVLKGEMSLIGPRPPLENEVDDYSSQDAKRLLVKPGCSGLWQVSGRNQLSFEEMVALDVRYIQTRNLIFDILIIVKTIWVMIKPNGAY</sequence>